<dbReference type="InterPro" id="IPR001128">
    <property type="entry name" value="Cyt_P450"/>
</dbReference>
<dbReference type="InterPro" id="IPR050196">
    <property type="entry name" value="Cytochrome_P450_Monoox"/>
</dbReference>
<keyword evidence="7" id="KW-0732">Signal</keyword>
<sequence>MVRSCLLLPWILPNLARGSQTLEWLFDMGGGQQVFPLMDFVASESQEIDAFLEQQRQRLVMPGSSLTQIHDEAAHVRHQSAAANEVALADWLLQIHWSSLLDSDLGRGILAELSAVTPQIESSPCDAASYDVDDVFLERLERSLQGIETLPLEQNEFKWADFFGRKITQQPLCLVGVATLFLVAADITAFASAAEGGEHQMRLERALLFAQSLVRQHVEEAPPGQIDRHRRDLFRSRWPIWRLMRSIQKELDAGHEFRAPQNAALDTPQQETEDLLYLTVIVQCRNDDYGGNMLLRLNRMLATTTRMLHTTQVPSEIIVVEWNPVFNAAAIHEEIQREAGAESVPIRVIQVPTSVHMSMPHHKAHPIFEHTAENVAFRRARGKFILKTNIDNILSPDTILFIARQQLDPNVVYRATYMEYDVTCPEAEGLKADELVEWLFSREEMISGMNMEMADLRLKYPEDALVCTEGRFVPDAPQRPFYWAGSGDFVLASKQKIMEVRGYPEVAQNWQTDDMIHCRLRAAGVRQVVLQPPCVTVHQNHRRINRVRASTRWVITDKNFQEVCENPFKPLKTEIGLDGNWGFADRTFEEHVAPRPPLPTSALGALLRARHVRQLQTSHILRWKIRWKLSPRKTLLKPKAEALRHKARQLLHGFITQDFTANGLFTSSEKSEDWKTGHSLLPRGFNQIKVKGFAPQILAKTRAFVGEWSKFEAGELVEDVNEWLTAMTADAVVSCSMGMDMCNVERLGSKQAPHKFVETFRFGLGVSIGSITAQSEYGLKRFLPFFDAEGQLQEKYQASKKEMQRQVEVLVEATRRGELGDNSIIATMLNDTSADGKRVRYSALYGHVVNLMIAGHETTAATLGFTLQLLAEHPVYEERALEEVRQVLQGRTEPAVDDVPKLQFVEQCFREALRLYSPVTSITRDVAHDTLLGGHRVYQGERINLVTRALHTNPEYWGGEFGDPMSFNPDRFSPEAVRQRHPNAYHPWGFASRACIGSQFALFEAKTFLASILIHFRLQGIPGYRLVASCEGGGAAPSAEKLAFRVFPRPGGPLWADGLMLPLALPVAEAKESMEEDRASISTVSS</sequence>
<dbReference type="PRINTS" id="PR00463">
    <property type="entry name" value="EP450I"/>
</dbReference>
<gene>
    <name evidence="8" type="ORF">SCF082_LOCUS6488</name>
</gene>
<dbReference type="Pfam" id="PF00067">
    <property type="entry name" value="p450"/>
    <property type="match status" value="1"/>
</dbReference>
<evidence type="ECO:0000256" key="3">
    <source>
        <dbReference type="ARBA" id="ARBA00022723"/>
    </source>
</evidence>
<proteinExistence type="inferred from homology"/>
<dbReference type="InterPro" id="IPR036396">
    <property type="entry name" value="Cyt_P450_sf"/>
</dbReference>
<evidence type="ECO:0000256" key="7">
    <source>
        <dbReference type="SAM" id="SignalP"/>
    </source>
</evidence>
<dbReference type="SUPFAM" id="SSF53448">
    <property type="entry name" value="Nucleotide-diphospho-sugar transferases"/>
    <property type="match status" value="1"/>
</dbReference>
<dbReference type="PRINTS" id="PR00385">
    <property type="entry name" value="P450"/>
</dbReference>
<keyword evidence="3" id="KW-0479">Metal-binding</keyword>
<evidence type="ECO:0000256" key="2">
    <source>
        <dbReference type="ARBA" id="ARBA00022617"/>
    </source>
</evidence>
<dbReference type="Proteomes" id="UP001642464">
    <property type="component" value="Unassembled WGS sequence"/>
</dbReference>
<dbReference type="EMBL" id="CAXAMM010003559">
    <property type="protein sequence ID" value="CAK9000426.1"/>
    <property type="molecule type" value="Genomic_DNA"/>
</dbReference>
<evidence type="ECO:0000313" key="8">
    <source>
        <dbReference type="EMBL" id="CAK9000426.1"/>
    </source>
</evidence>
<dbReference type="GO" id="GO:0004497">
    <property type="term" value="F:monooxygenase activity"/>
    <property type="evidence" value="ECO:0007669"/>
    <property type="project" value="UniProtKB-KW"/>
</dbReference>
<comment type="similarity">
    <text evidence="1">Belongs to the cytochrome P450 family.</text>
</comment>
<keyword evidence="9" id="KW-1185">Reference proteome</keyword>
<dbReference type="InterPro" id="IPR002401">
    <property type="entry name" value="Cyt_P450_E_grp-I"/>
</dbReference>
<evidence type="ECO:0000313" key="9">
    <source>
        <dbReference type="Proteomes" id="UP001642464"/>
    </source>
</evidence>
<dbReference type="Gene3D" id="3.90.550.10">
    <property type="entry name" value="Spore Coat Polysaccharide Biosynthesis Protein SpsA, Chain A"/>
    <property type="match status" value="1"/>
</dbReference>
<keyword evidence="5" id="KW-0408">Iron</keyword>
<dbReference type="InterPro" id="IPR029044">
    <property type="entry name" value="Nucleotide-diphossugar_trans"/>
</dbReference>
<feature type="signal peptide" evidence="7">
    <location>
        <begin position="1"/>
        <end position="18"/>
    </location>
</feature>
<dbReference type="SUPFAM" id="SSF48264">
    <property type="entry name" value="Cytochrome P450"/>
    <property type="match status" value="1"/>
</dbReference>
<evidence type="ECO:0000256" key="4">
    <source>
        <dbReference type="ARBA" id="ARBA00023002"/>
    </source>
</evidence>
<evidence type="ECO:0000256" key="1">
    <source>
        <dbReference type="ARBA" id="ARBA00010617"/>
    </source>
</evidence>
<keyword evidence="2" id="KW-0349">Heme</keyword>
<comment type="caution">
    <text evidence="8">The sequence shown here is derived from an EMBL/GenBank/DDBJ whole genome shotgun (WGS) entry which is preliminary data.</text>
</comment>
<organism evidence="8 9">
    <name type="scientific">Durusdinium trenchii</name>
    <dbReference type="NCBI Taxonomy" id="1381693"/>
    <lineage>
        <taxon>Eukaryota</taxon>
        <taxon>Sar</taxon>
        <taxon>Alveolata</taxon>
        <taxon>Dinophyceae</taxon>
        <taxon>Suessiales</taxon>
        <taxon>Symbiodiniaceae</taxon>
        <taxon>Durusdinium</taxon>
    </lineage>
</organism>
<keyword evidence="6 8" id="KW-0503">Monooxygenase</keyword>
<accession>A0ABP0ICV3</accession>
<dbReference type="PANTHER" id="PTHR24291:SF50">
    <property type="entry name" value="BIFUNCTIONAL ALBAFLAVENONE MONOOXYGENASE_TERPENE SYNTHASE"/>
    <property type="match status" value="1"/>
</dbReference>
<dbReference type="PANTHER" id="PTHR24291">
    <property type="entry name" value="CYTOCHROME P450 FAMILY 4"/>
    <property type="match status" value="1"/>
</dbReference>
<keyword evidence="4" id="KW-0560">Oxidoreductase</keyword>
<feature type="chain" id="PRO_5046059416" evidence="7">
    <location>
        <begin position="19"/>
        <end position="1086"/>
    </location>
</feature>
<evidence type="ECO:0000256" key="6">
    <source>
        <dbReference type="ARBA" id="ARBA00023033"/>
    </source>
</evidence>
<protein>
    <submittedName>
        <fullName evidence="8">Bifunctional cytochrome P450/NADPH--P450 reductase (Cytochrome P450(BM-3)) (Cytochrome P450BM-3) (Fatty acid monooxygenase) (Flavocytochrome P450 BM3)</fullName>
    </submittedName>
</protein>
<dbReference type="Gene3D" id="1.10.630.10">
    <property type="entry name" value="Cytochrome P450"/>
    <property type="match status" value="1"/>
</dbReference>
<evidence type="ECO:0000256" key="5">
    <source>
        <dbReference type="ARBA" id="ARBA00023004"/>
    </source>
</evidence>
<reference evidence="8 9" key="1">
    <citation type="submission" date="2024-02" db="EMBL/GenBank/DDBJ databases">
        <authorList>
            <person name="Chen Y."/>
            <person name="Shah S."/>
            <person name="Dougan E. K."/>
            <person name="Thang M."/>
            <person name="Chan C."/>
        </authorList>
    </citation>
    <scope>NUCLEOTIDE SEQUENCE [LARGE SCALE GENOMIC DNA]</scope>
</reference>
<name>A0ABP0ICV3_9DINO</name>